<comment type="caution">
    <text evidence="1">The sequence shown here is derived from an EMBL/GenBank/DDBJ whole genome shotgun (WGS) entry which is preliminary data.</text>
</comment>
<sequence>MQPSTLPYVEAGTPDSDGTIHFWDRSKHRSWLISQEFARRIEHDPSLLEAMRTSLRKWQNNQSLETACRTWQRLLGEGAKKVAHQITALTPEGEYLRDTLPSPGPLPLEVLQQITAVQLEQIAHGKVVYESKRFAPV</sequence>
<keyword evidence="2" id="KW-1185">Reference proteome</keyword>
<organism evidence="1 2">
    <name type="scientific">Camelimonas fluminis</name>
    <dbReference type="NCBI Taxonomy" id="1576911"/>
    <lineage>
        <taxon>Bacteria</taxon>
        <taxon>Pseudomonadati</taxon>
        <taxon>Pseudomonadota</taxon>
        <taxon>Alphaproteobacteria</taxon>
        <taxon>Hyphomicrobiales</taxon>
        <taxon>Chelatococcaceae</taxon>
        <taxon>Camelimonas</taxon>
    </lineage>
</organism>
<dbReference type="EMBL" id="JBHRYC010000117">
    <property type="protein sequence ID" value="MFC3640122.1"/>
    <property type="molecule type" value="Genomic_DNA"/>
</dbReference>
<proteinExistence type="predicted"/>
<evidence type="ECO:0000313" key="2">
    <source>
        <dbReference type="Proteomes" id="UP001595704"/>
    </source>
</evidence>
<gene>
    <name evidence="1" type="ORF">ACFONL_22550</name>
</gene>
<reference evidence="2" key="1">
    <citation type="journal article" date="2019" name="Int. J. Syst. Evol. Microbiol.">
        <title>The Global Catalogue of Microorganisms (GCM) 10K type strain sequencing project: providing services to taxonomists for standard genome sequencing and annotation.</title>
        <authorList>
            <consortium name="The Broad Institute Genomics Platform"/>
            <consortium name="The Broad Institute Genome Sequencing Center for Infectious Disease"/>
            <person name="Wu L."/>
            <person name="Ma J."/>
        </authorList>
    </citation>
    <scope>NUCLEOTIDE SEQUENCE [LARGE SCALE GENOMIC DNA]</scope>
    <source>
        <strain evidence="2">KCTC 42282</strain>
    </source>
</reference>
<name>A0ABV7UMZ8_9HYPH</name>
<protein>
    <submittedName>
        <fullName evidence="1">Uncharacterized protein</fullName>
    </submittedName>
</protein>
<accession>A0ABV7UMZ8</accession>
<dbReference type="RefSeq" id="WP_191321319.1">
    <property type="nucleotide sequence ID" value="NZ_BNCG01000064.1"/>
</dbReference>
<dbReference type="Proteomes" id="UP001595704">
    <property type="component" value="Unassembled WGS sequence"/>
</dbReference>
<evidence type="ECO:0000313" key="1">
    <source>
        <dbReference type="EMBL" id="MFC3640122.1"/>
    </source>
</evidence>